<proteinExistence type="predicted"/>
<accession>A0A5D2L0S0</accession>
<organism evidence="2 3">
    <name type="scientific">Gossypium tomentosum</name>
    <name type="common">Hawaiian cotton</name>
    <name type="synonym">Gossypium sandvicense</name>
    <dbReference type="NCBI Taxonomy" id="34277"/>
    <lineage>
        <taxon>Eukaryota</taxon>
        <taxon>Viridiplantae</taxon>
        <taxon>Streptophyta</taxon>
        <taxon>Embryophyta</taxon>
        <taxon>Tracheophyta</taxon>
        <taxon>Spermatophyta</taxon>
        <taxon>Magnoliopsida</taxon>
        <taxon>eudicotyledons</taxon>
        <taxon>Gunneridae</taxon>
        <taxon>Pentapetalae</taxon>
        <taxon>rosids</taxon>
        <taxon>malvids</taxon>
        <taxon>Malvales</taxon>
        <taxon>Malvaceae</taxon>
        <taxon>Malvoideae</taxon>
        <taxon>Gossypium</taxon>
    </lineage>
</organism>
<keyword evidence="1" id="KW-0472">Membrane</keyword>
<evidence type="ECO:0000256" key="1">
    <source>
        <dbReference type="SAM" id="Phobius"/>
    </source>
</evidence>
<dbReference type="Proteomes" id="UP000322667">
    <property type="component" value="Chromosome D05"/>
</dbReference>
<dbReference type="AlphaFoldDB" id="A0A5D2L0S0"/>
<evidence type="ECO:0000313" key="3">
    <source>
        <dbReference type="Proteomes" id="UP000322667"/>
    </source>
</evidence>
<keyword evidence="3" id="KW-1185">Reference proteome</keyword>
<keyword evidence="1" id="KW-1133">Transmembrane helix</keyword>
<feature type="transmembrane region" description="Helical" evidence="1">
    <location>
        <begin position="38"/>
        <end position="63"/>
    </location>
</feature>
<protein>
    <submittedName>
        <fullName evidence="2">Uncharacterized protein</fullName>
    </submittedName>
</protein>
<name>A0A5D2L0S0_GOSTO</name>
<sequence length="73" mass="8496">MPLCKVRRLVMVANRYTKSMGKFKIRFEELVMAFSSSFSYILVFVVENSHICCSSLVCIGCLLKKNQIVYFKF</sequence>
<reference evidence="2 3" key="1">
    <citation type="submission" date="2019-07" db="EMBL/GenBank/DDBJ databases">
        <title>WGS assembly of Gossypium tomentosum.</title>
        <authorList>
            <person name="Chen Z.J."/>
            <person name="Sreedasyam A."/>
            <person name="Ando A."/>
            <person name="Song Q."/>
            <person name="De L."/>
            <person name="Hulse-Kemp A."/>
            <person name="Ding M."/>
            <person name="Ye W."/>
            <person name="Kirkbride R."/>
            <person name="Jenkins J."/>
            <person name="Plott C."/>
            <person name="Lovell J."/>
            <person name="Lin Y.-M."/>
            <person name="Vaughn R."/>
            <person name="Liu B."/>
            <person name="Li W."/>
            <person name="Simpson S."/>
            <person name="Scheffler B."/>
            <person name="Saski C."/>
            <person name="Grover C."/>
            <person name="Hu G."/>
            <person name="Conover J."/>
            <person name="Carlson J."/>
            <person name="Shu S."/>
            <person name="Boston L."/>
            <person name="Williams M."/>
            <person name="Peterson D."/>
            <person name="Mcgee K."/>
            <person name="Jones D."/>
            <person name="Wendel J."/>
            <person name="Stelly D."/>
            <person name="Grimwood J."/>
            <person name="Schmutz J."/>
        </authorList>
    </citation>
    <scope>NUCLEOTIDE SEQUENCE [LARGE SCALE GENOMIC DNA]</scope>
    <source>
        <strain evidence="2">7179.01</strain>
    </source>
</reference>
<dbReference type="EMBL" id="CM017627">
    <property type="protein sequence ID" value="TYH72840.1"/>
    <property type="molecule type" value="Genomic_DNA"/>
</dbReference>
<gene>
    <name evidence="2" type="ORF">ES332_D05G283900v1</name>
</gene>
<evidence type="ECO:0000313" key="2">
    <source>
        <dbReference type="EMBL" id="TYH72840.1"/>
    </source>
</evidence>
<keyword evidence="1" id="KW-0812">Transmembrane</keyword>